<evidence type="ECO:0000313" key="9">
    <source>
        <dbReference type="Proteomes" id="UP000038010"/>
    </source>
</evidence>
<feature type="transmembrane region" description="Helical" evidence="6">
    <location>
        <begin position="209"/>
        <end position="230"/>
    </location>
</feature>
<dbReference type="Gene3D" id="1.20.1250.20">
    <property type="entry name" value="MFS general substrate transporter like domains"/>
    <property type="match status" value="1"/>
</dbReference>
<keyword evidence="3 6" id="KW-0812">Transmembrane</keyword>
<feature type="transmembrane region" description="Helical" evidence="6">
    <location>
        <begin position="315"/>
        <end position="333"/>
    </location>
</feature>
<accession>A0A0N0NPN1</accession>
<proteinExistence type="predicted"/>
<evidence type="ECO:0000256" key="2">
    <source>
        <dbReference type="ARBA" id="ARBA00022448"/>
    </source>
</evidence>
<keyword evidence="9" id="KW-1185">Reference proteome</keyword>
<feature type="transmembrane region" description="Helical" evidence="6">
    <location>
        <begin position="282"/>
        <end position="303"/>
    </location>
</feature>
<evidence type="ECO:0000256" key="6">
    <source>
        <dbReference type="SAM" id="Phobius"/>
    </source>
</evidence>
<dbReference type="AlphaFoldDB" id="A0A0N0NPN1"/>
<feature type="transmembrane region" description="Helical" evidence="6">
    <location>
        <begin position="115"/>
        <end position="133"/>
    </location>
</feature>
<feature type="transmembrane region" description="Helical" evidence="6">
    <location>
        <begin position="41"/>
        <end position="59"/>
    </location>
</feature>
<organism evidence="8 9">
    <name type="scientific">Cyphellophora attinorum</name>
    <dbReference type="NCBI Taxonomy" id="1664694"/>
    <lineage>
        <taxon>Eukaryota</taxon>
        <taxon>Fungi</taxon>
        <taxon>Dikarya</taxon>
        <taxon>Ascomycota</taxon>
        <taxon>Pezizomycotina</taxon>
        <taxon>Eurotiomycetes</taxon>
        <taxon>Chaetothyriomycetidae</taxon>
        <taxon>Chaetothyriales</taxon>
        <taxon>Cyphellophoraceae</taxon>
        <taxon>Cyphellophora</taxon>
    </lineage>
</organism>
<evidence type="ECO:0000259" key="7">
    <source>
        <dbReference type="PROSITE" id="PS50850"/>
    </source>
</evidence>
<dbReference type="FunFam" id="1.20.1250.20:FF:000018">
    <property type="entry name" value="MFS transporter permease"/>
    <property type="match status" value="1"/>
</dbReference>
<dbReference type="InterPro" id="IPR036259">
    <property type="entry name" value="MFS_trans_sf"/>
</dbReference>
<evidence type="ECO:0000256" key="5">
    <source>
        <dbReference type="ARBA" id="ARBA00023136"/>
    </source>
</evidence>
<feature type="transmembrane region" description="Helical" evidence="6">
    <location>
        <begin position="345"/>
        <end position="364"/>
    </location>
</feature>
<evidence type="ECO:0000256" key="3">
    <source>
        <dbReference type="ARBA" id="ARBA00022692"/>
    </source>
</evidence>
<dbReference type="OrthoDB" id="4160033at2759"/>
<dbReference type="Pfam" id="PF07690">
    <property type="entry name" value="MFS_1"/>
    <property type="match status" value="1"/>
</dbReference>
<keyword evidence="2" id="KW-0813">Transport</keyword>
<feature type="transmembrane region" description="Helical" evidence="6">
    <location>
        <begin position="139"/>
        <end position="163"/>
    </location>
</feature>
<dbReference type="InterPro" id="IPR020846">
    <property type="entry name" value="MFS_dom"/>
</dbReference>
<dbReference type="GeneID" id="28733654"/>
<dbReference type="GO" id="GO:0016020">
    <property type="term" value="C:membrane"/>
    <property type="evidence" value="ECO:0007669"/>
    <property type="project" value="UniProtKB-SubCell"/>
</dbReference>
<protein>
    <submittedName>
        <fullName evidence="8">Putative transporter</fullName>
    </submittedName>
</protein>
<dbReference type="EMBL" id="LFJN01000006">
    <property type="protein sequence ID" value="KPI42739.1"/>
    <property type="molecule type" value="Genomic_DNA"/>
</dbReference>
<keyword evidence="5 6" id="KW-0472">Membrane</keyword>
<dbReference type="PROSITE" id="PS50850">
    <property type="entry name" value="MFS"/>
    <property type="match status" value="1"/>
</dbReference>
<dbReference type="FunFam" id="1.20.1250.20:FF:000013">
    <property type="entry name" value="MFS general substrate transporter"/>
    <property type="match status" value="1"/>
</dbReference>
<dbReference type="PANTHER" id="PTHR43791:SF50">
    <property type="entry name" value="TRANSPORTER, PUTATIVE (AFU_ORTHOLOGUE AFUA_2G00840)-RELATED"/>
    <property type="match status" value="1"/>
</dbReference>
<evidence type="ECO:0000256" key="4">
    <source>
        <dbReference type="ARBA" id="ARBA00022989"/>
    </source>
</evidence>
<comment type="caution">
    <text evidence="8">The sequence shown here is derived from an EMBL/GenBank/DDBJ whole genome shotgun (WGS) entry which is preliminary data.</text>
</comment>
<dbReference type="VEuPathDB" id="FungiDB:AB675_1852"/>
<evidence type="ECO:0000256" key="1">
    <source>
        <dbReference type="ARBA" id="ARBA00004141"/>
    </source>
</evidence>
<dbReference type="GO" id="GO:0022857">
    <property type="term" value="F:transmembrane transporter activity"/>
    <property type="evidence" value="ECO:0007669"/>
    <property type="project" value="InterPro"/>
</dbReference>
<dbReference type="RefSeq" id="XP_018002702.1">
    <property type="nucleotide sequence ID" value="XM_018141774.1"/>
</dbReference>
<name>A0A0N0NPN1_9EURO</name>
<evidence type="ECO:0000313" key="8">
    <source>
        <dbReference type="EMBL" id="KPI42739.1"/>
    </source>
</evidence>
<reference evidence="8 9" key="1">
    <citation type="submission" date="2015-06" db="EMBL/GenBank/DDBJ databases">
        <title>Draft genome of the ant-associated black yeast Phialophora attae CBS 131958.</title>
        <authorList>
            <person name="Moreno L.F."/>
            <person name="Stielow B.J."/>
            <person name="de Hoog S."/>
            <person name="Vicente V.A."/>
            <person name="Weiss V.A."/>
            <person name="de Vries M."/>
            <person name="Cruz L.M."/>
            <person name="Souza E.M."/>
        </authorList>
    </citation>
    <scope>NUCLEOTIDE SEQUENCE [LARGE SCALE GENOMIC DNA]</scope>
    <source>
        <strain evidence="8 9">CBS 131958</strain>
    </source>
</reference>
<dbReference type="InterPro" id="IPR011701">
    <property type="entry name" value="MFS"/>
</dbReference>
<dbReference type="Proteomes" id="UP000038010">
    <property type="component" value="Unassembled WGS sequence"/>
</dbReference>
<feature type="transmembrane region" description="Helical" evidence="6">
    <location>
        <begin position="404"/>
        <end position="425"/>
    </location>
</feature>
<keyword evidence="4 6" id="KW-1133">Transmembrane helix</keyword>
<comment type="subcellular location">
    <subcellularLocation>
        <location evidence="1">Membrane</location>
        <topology evidence="1">Multi-pass membrane protein</topology>
    </subcellularLocation>
</comment>
<dbReference type="SUPFAM" id="SSF103473">
    <property type="entry name" value="MFS general substrate transporter"/>
    <property type="match status" value="1"/>
</dbReference>
<feature type="transmembrane region" description="Helical" evidence="6">
    <location>
        <begin position="370"/>
        <end position="392"/>
    </location>
</feature>
<feature type="transmembrane region" description="Helical" evidence="6">
    <location>
        <begin position="88"/>
        <end position="108"/>
    </location>
</feature>
<dbReference type="PANTHER" id="PTHR43791">
    <property type="entry name" value="PERMEASE-RELATED"/>
    <property type="match status" value="1"/>
</dbReference>
<feature type="domain" description="Major facilitator superfamily (MFS) profile" evidence="7">
    <location>
        <begin position="49"/>
        <end position="459"/>
    </location>
</feature>
<feature type="transmembrane region" description="Helical" evidence="6">
    <location>
        <begin position="175"/>
        <end position="197"/>
    </location>
</feature>
<sequence>MESKELPLNTTVAAYANSEEERGSVVNADVPTLDRKVIRRLRLKVDLIILPTLAITYTFNSLDRSNLGNAKTAGLVADTNLKGDQYNLLLTLYYIAFVLFGPVMTAFTKICTAKVAIPAMMLAFGIASATTSVAKNFGGLAACRIVVGAFESGFLASVVFYLSKWYTRGEIASRIAIFYSGSVVASAFGGLLAYGMFQLKPSGGLFVWSYLFILEGCLTCIVAIIVYFILPQDIEGAYFLSAEEKEVAAARIQIESMENRNDKWVWSEALSEFRTVHAWARIVIGMAVGILPHTSANFLAIMTQRLGYSVTKTNLYTVAPAVTAAVVLIILSYSSDYFRERGFHMTIPLGFSIIGYSVLLGIDIETQRNAAYGAIFFCTMGAYPMSVIFSAWTVTNIPNLNARAFTMGCMMTMLNSMGLVASNIFYAREAPRYRTALIVNMAFPVVAIVLNVLYSLYLRHLNRKMDREQEPQEHGQAPFRYQT</sequence>
<feature type="transmembrane region" description="Helical" evidence="6">
    <location>
        <begin position="437"/>
        <end position="457"/>
    </location>
</feature>
<gene>
    <name evidence="8" type="ORF">AB675_1852</name>
</gene>